<dbReference type="PANTHER" id="PTHR11062:SF73">
    <property type="entry name" value="EXOSTOSIN-LIKE 3"/>
    <property type="match status" value="1"/>
</dbReference>
<evidence type="ECO:0000313" key="4">
    <source>
        <dbReference type="EMBL" id="KAG8469692.1"/>
    </source>
</evidence>
<gene>
    <name evidence="4" type="ORF">KFE25_006147</name>
</gene>
<proteinExistence type="inferred from homology"/>
<dbReference type="PANTHER" id="PTHR11062">
    <property type="entry name" value="EXOSTOSIN HEPARAN SULFATE GLYCOSYLTRANSFERASE -RELATED"/>
    <property type="match status" value="1"/>
</dbReference>
<evidence type="ECO:0000313" key="5">
    <source>
        <dbReference type="Proteomes" id="UP000751190"/>
    </source>
</evidence>
<feature type="domain" description="Exostosin GT47" evidence="3">
    <location>
        <begin position="144"/>
        <end position="365"/>
    </location>
</feature>
<dbReference type="InterPro" id="IPR040911">
    <property type="entry name" value="Exostosin_GT47"/>
</dbReference>
<dbReference type="Pfam" id="PF03016">
    <property type="entry name" value="Exostosin_GT47"/>
    <property type="match status" value="1"/>
</dbReference>
<dbReference type="AlphaFoldDB" id="A0A8J5XW27"/>
<evidence type="ECO:0000256" key="2">
    <source>
        <dbReference type="SAM" id="SignalP"/>
    </source>
</evidence>
<keyword evidence="2" id="KW-0732">Signal</keyword>
<feature type="chain" id="PRO_5035268643" description="Exostosin GT47 domain-containing protein" evidence="2">
    <location>
        <begin position="20"/>
        <end position="435"/>
    </location>
</feature>
<keyword evidence="5" id="KW-1185">Reference proteome</keyword>
<evidence type="ECO:0000259" key="3">
    <source>
        <dbReference type="Pfam" id="PF03016"/>
    </source>
</evidence>
<reference evidence="4" key="1">
    <citation type="submission" date="2021-05" db="EMBL/GenBank/DDBJ databases">
        <title>The genome of the haptophyte Pavlova lutheri (Diacronema luteri, Pavlovales) - a model for lipid biosynthesis in eukaryotic algae.</title>
        <authorList>
            <person name="Hulatt C.J."/>
            <person name="Posewitz M.C."/>
        </authorList>
    </citation>
    <scope>NUCLEOTIDE SEQUENCE</scope>
    <source>
        <strain evidence="4">NIVA-4/92</strain>
    </source>
</reference>
<comment type="similarity">
    <text evidence="1">Belongs to the glycosyltransferase 47 family.</text>
</comment>
<dbReference type="OMA" id="IFNFYHG"/>
<dbReference type="GO" id="GO:0016757">
    <property type="term" value="F:glycosyltransferase activity"/>
    <property type="evidence" value="ECO:0007669"/>
    <property type="project" value="InterPro"/>
</dbReference>
<dbReference type="EMBL" id="JAGTXO010000002">
    <property type="protein sequence ID" value="KAG8469692.1"/>
    <property type="molecule type" value="Genomic_DNA"/>
</dbReference>
<comment type="caution">
    <text evidence="4">The sequence shown here is derived from an EMBL/GenBank/DDBJ whole genome shotgun (WGS) entry which is preliminary data.</text>
</comment>
<protein>
    <recommendedName>
        <fullName evidence="3">Exostosin GT47 domain-containing protein</fullName>
    </recommendedName>
</protein>
<name>A0A8J5XW27_DIALT</name>
<dbReference type="OrthoDB" id="2014672at2759"/>
<organism evidence="4 5">
    <name type="scientific">Diacronema lutheri</name>
    <name type="common">Unicellular marine alga</name>
    <name type="synonym">Monochrysis lutheri</name>
    <dbReference type="NCBI Taxonomy" id="2081491"/>
    <lineage>
        <taxon>Eukaryota</taxon>
        <taxon>Haptista</taxon>
        <taxon>Haptophyta</taxon>
        <taxon>Pavlovophyceae</taxon>
        <taxon>Pavlovales</taxon>
        <taxon>Pavlovaceae</taxon>
        <taxon>Diacronema</taxon>
    </lineage>
</organism>
<accession>A0A8J5XW27</accession>
<dbReference type="Proteomes" id="UP000751190">
    <property type="component" value="Unassembled WGS sequence"/>
</dbReference>
<feature type="signal peptide" evidence="2">
    <location>
        <begin position="1"/>
        <end position="19"/>
    </location>
</feature>
<evidence type="ECO:0000256" key="1">
    <source>
        <dbReference type="ARBA" id="ARBA00010271"/>
    </source>
</evidence>
<sequence length="435" mass="48400">MAIARLAACLLSGFGPALTAFEPRCGHTQELGGCPGYADCFARLANQTEASFLQQQREVLTVPVNKLPAAPRCTRTSCLDVTRCTLPFRLFVYNASALAAAGVDPATVQCVGRQDAWDPWTARHLTDDPRRACALWITAQRACKAFKKITALPHWGNDGLNHVIFESTDRGIPPAMRAKYLGKAMVAQGFSTQDNFVHGVDVAVPIKAPARVAHTFARFQRSPPWERKWLLTFKGLASAGVRARLALHHDEPRRVIIAVYPSHHRCSSTGEALPVRSELHQLVPTSMPINHACCAQMRALYDHYDYDDLMNSTFGLVMPGRSPASYRLSEVLAAGTIPVFVGMDFAVLPFAELIPWSEIALSAPAHVDVRNALLPELRELAADREQLRRMQHGVRAAYVRYFQPVAGGNPYEHIKRTVVQILRRRFEFRPPFRTM</sequence>
<dbReference type="InterPro" id="IPR004263">
    <property type="entry name" value="Exostosin"/>
</dbReference>